<evidence type="ECO:0000313" key="3">
    <source>
        <dbReference type="Proteomes" id="UP000503640"/>
    </source>
</evidence>
<organism evidence="2 3">
    <name type="scientific">Anaeromyxobacter diazotrophicus</name>
    <dbReference type="NCBI Taxonomy" id="2590199"/>
    <lineage>
        <taxon>Bacteria</taxon>
        <taxon>Pseudomonadati</taxon>
        <taxon>Myxococcota</taxon>
        <taxon>Myxococcia</taxon>
        <taxon>Myxococcales</taxon>
        <taxon>Cystobacterineae</taxon>
        <taxon>Anaeromyxobacteraceae</taxon>
        <taxon>Anaeromyxobacter</taxon>
    </lineage>
</organism>
<feature type="compositionally biased region" description="Basic and acidic residues" evidence="1">
    <location>
        <begin position="49"/>
        <end position="73"/>
    </location>
</feature>
<proteinExistence type="predicted"/>
<gene>
    <name evidence="2" type="ORF">AMYX_10460</name>
</gene>
<sequence length="73" mass="7978">MPCLDGAAAARRARTSLLALTGRQRLVGNHELRGARGAGLATDPDPDPDPDRDRDRDRDPDREPRDLTRPPAP</sequence>
<dbReference type="AlphaFoldDB" id="A0A7I9VIV9"/>
<dbReference type="EMBL" id="BJTG01000002">
    <property type="protein sequence ID" value="GEJ56305.1"/>
    <property type="molecule type" value="Genomic_DNA"/>
</dbReference>
<reference evidence="3" key="1">
    <citation type="journal article" date="2020" name="Appl. Environ. Microbiol.">
        <title>Diazotrophic Anaeromyxobacter Isolates from Soils.</title>
        <authorList>
            <person name="Masuda Y."/>
            <person name="Yamanaka H."/>
            <person name="Xu Z.X."/>
            <person name="Shiratori Y."/>
            <person name="Aono T."/>
            <person name="Amachi S."/>
            <person name="Senoo K."/>
            <person name="Itoh H."/>
        </authorList>
    </citation>
    <scope>NUCLEOTIDE SEQUENCE [LARGE SCALE GENOMIC DNA]</scope>
    <source>
        <strain evidence="3">R267</strain>
    </source>
</reference>
<evidence type="ECO:0000313" key="2">
    <source>
        <dbReference type="EMBL" id="GEJ56305.1"/>
    </source>
</evidence>
<evidence type="ECO:0000256" key="1">
    <source>
        <dbReference type="SAM" id="MobiDB-lite"/>
    </source>
</evidence>
<feature type="region of interest" description="Disordered" evidence="1">
    <location>
        <begin position="29"/>
        <end position="73"/>
    </location>
</feature>
<accession>A0A7I9VIV9</accession>
<comment type="caution">
    <text evidence="2">The sequence shown here is derived from an EMBL/GenBank/DDBJ whole genome shotgun (WGS) entry which is preliminary data.</text>
</comment>
<keyword evidence="3" id="KW-1185">Reference proteome</keyword>
<name>A0A7I9VIV9_9BACT</name>
<dbReference type="Proteomes" id="UP000503640">
    <property type="component" value="Unassembled WGS sequence"/>
</dbReference>
<protein>
    <submittedName>
        <fullName evidence="2">Uncharacterized protein</fullName>
    </submittedName>
</protein>